<feature type="region of interest" description="Disordered" evidence="1">
    <location>
        <begin position="179"/>
        <end position="200"/>
    </location>
</feature>
<protein>
    <recommendedName>
        <fullName evidence="3">DUF7908 domain-containing protein</fullName>
    </recommendedName>
</protein>
<evidence type="ECO:0000256" key="2">
    <source>
        <dbReference type="SAM" id="SignalP"/>
    </source>
</evidence>
<sequence length="306" mass="33020">MVHFGLDTGLMATLLSVLSYFTMKTSAAALPTGGSSALEAGDSNNTWYHLQSFVVHEKYHKTKPSFVYFTGGDAYLTKSKTDAAKFWIWGGQLGVGNEFVHLDFSNGYAVVKLDDRPSSGNYNFLQGQDGWLHVQGQGISYGEGGQAVFCQSEDGSLFLQGNGKPPFACQDIGLSLRQRAGPAPRSLPPRQNKAGDKPQYSAIPTVTAALTPRSVPAWFAHRVEAARVSATPFATPFTTTPFAHPPVPTSRRQGDFPPPAPTQAATTTRPSAPDPSSDNDQPDNEGTDPNEQKRSFEFDMDGDIVD</sequence>
<feature type="chain" id="PRO_5002244247" description="DUF7908 domain-containing protein" evidence="2">
    <location>
        <begin position="28"/>
        <end position="306"/>
    </location>
</feature>
<feature type="signal peptide" evidence="2">
    <location>
        <begin position="1"/>
        <end position="27"/>
    </location>
</feature>
<feature type="compositionally biased region" description="Low complexity" evidence="1">
    <location>
        <begin position="262"/>
        <end position="279"/>
    </location>
</feature>
<dbReference type="InterPro" id="IPR057230">
    <property type="entry name" value="DUF7908"/>
</dbReference>
<dbReference type="VEuPathDB" id="FungiDB:Z520_06544"/>
<dbReference type="RefSeq" id="XP_016631889.1">
    <property type="nucleotide sequence ID" value="XM_016777044.1"/>
</dbReference>
<feature type="region of interest" description="Disordered" evidence="1">
    <location>
        <begin position="236"/>
        <end position="306"/>
    </location>
</feature>
<name>A0A0D2IL67_9EURO</name>
<dbReference type="GeneID" id="27712290"/>
<organism evidence="4 5">
    <name type="scientific">Fonsecaea multimorphosa CBS 102226</name>
    <dbReference type="NCBI Taxonomy" id="1442371"/>
    <lineage>
        <taxon>Eukaryota</taxon>
        <taxon>Fungi</taxon>
        <taxon>Dikarya</taxon>
        <taxon>Ascomycota</taxon>
        <taxon>Pezizomycotina</taxon>
        <taxon>Eurotiomycetes</taxon>
        <taxon>Chaetothyriomycetidae</taxon>
        <taxon>Chaetothyriales</taxon>
        <taxon>Herpotrichiellaceae</taxon>
        <taxon>Fonsecaea</taxon>
    </lineage>
</organism>
<dbReference type="AlphaFoldDB" id="A0A0D2IL67"/>
<gene>
    <name evidence="4" type="ORF">Z520_06544</name>
</gene>
<dbReference type="OrthoDB" id="4157271at2759"/>
<feature type="domain" description="DUF7908" evidence="3">
    <location>
        <begin position="44"/>
        <end position="178"/>
    </location>
</feature>
<evidence type="ECO:0000256" key="1">
    <source>
        <dbReference type="SAM" id="MobiDB-lite"/>
    </source>
</evidence>
<dbReference type="EMBL" id="KN848073">
    <property type="protein sequence ID" value="KIX97766.1"/>
    <property type="molecule type" value="Genomic_DNA"/>
</dbReference>
<evidence type="ECO:0000313" key="4">
    <source>
        <dbReference type="EMBL" id="KIX97766.1"/>
    </source>
</evidence>
<keyword evidence="2" id="KW-0732">Signal</keyword>
<evidence type="ECO:0000259" key="3">
    <source>
        <dbReference type="Pfam" id="PF25485"/>
    </source>
</evidence>
<accession>A0A0D2IL67</accession>
<proteinExistence type="predicted"/>
<dbReference type="STRING" id="1442371.A0A0D2IL67"/>
<evidence type="ECO:0000313" key="5">
    <source>
        <dbReference type="Proteomes" id="UP000053411"/>
    </source>
</evidence>
<keyword evidence="5" id="KW-1185">Reference proteome</keyword>
<dbReference type="Proteomes" id="UP000053411">
    <property type="component" value="Unassembled WGS sequence"/>
</dbReference>
<reference evidence="4 5" key="1">
    <citation type="submission" date="2015-01" db="EMBL/GenBank/DDBJ databases">
        <title>The Genome Sequence of Fonsecaea multimorphosa CBS 102226.</title>
        <authorList>
            <consortium name="The Broad Institute Genomics Platform"/>
            <person name="Cuomo C."/>
            <person name="de Hoog S."/>
            <person name="Gorbushina A."/>
            <person name="Stielow B."/>
            <person name="Teixiera M."/>
            <person name="Abouelleil A."/>
            <person name="Chapman S.B."/>
            <person name="Priest M."/>
            <person name="Young S.K."/>
            <person name="Wortman J."/>
            <person name="Nusbaum C."/>
            <person name="Birren B."/>
        </authorList>
    </citation>
    <scope>NUCLEOTIDE SEQUENCE [LARGE SCALE GENOMIC DNA]</scope>
    <source>
        <strain evidence="4 5">CBS 102226</strain>
    </source>
</reference>
<dbReference type="Pfam" id="PF25485">
    <property type="entry name" value="DUF7908"/>
    <property type="match status" value="1"/>
</dbReference>